<dbReference type="InterPro" id="IPR001844">
    <property type="entry name" value="Cpn60/GroEL"/>
</dbReference>
<keyword evidence="3" id="KW-0067">ATP-binding</keyword>
<organism evidence="8 9">
    <name type="scientific">Thalassobaculum litoreum DSM 18839</name>
    <dbReference type="NCBI Taxonomy" id="1123362"/>
    <lineage>
        <taxon>Bacteria</taxon>
        <taxon>Pseudomonadati</taxon>
        <taxon>Pseudomonadota</taxon>
        <taxon>Alphaproteobacteria</taxon>
        <taxon>Rhodospirillales</taxon>
        <taxon>Thalassobaculaceae</taxon>
        <taxon>Thalassobaculum</taxon>
    </lineage>
</organism>
<dbReference type="GO" id="GO:0016853">
    <property type="term" value="F:isomerase activity"/>
    <property type="evidence" value="ECO:0007669"/>
    <property type="project" value="UniProtKB-KW"/>
</dbReference>
<evidence type="ECO:0000256" key="2">
    <source>
        <dbReference type="ARBA" id="ARBA00022741"/>
    </source>
</evidence>
<dbReference type="Gene3D" id="3.50.7.10">
    <property type="entry name" value="GroEL"/>
    <property type="match status" value="1"/>
</dbReference>
<comment type="function">
    <text evidence="7">Together with its co-chaperonin GroES, plays an essential role in assisting protein folding. The GroEL-GroES system forms a nano-cage that allows encapsulation of the non-native substrate proteins and provides a physical environment optimized to promote and accelerate protein folding.</text>
</comment>
<dbReference type="RefSeq" id="WP_093154656.1">
    <property type="nucleotide sequence ID" value="NZ_FNBW01000029.1"/>
</dbReference>
<sequence length="537" mass="56505">MTAKDVSFEDDARTRLLRGIDVLAGAVRVTLGPKGRNVVLQNGTAAPSSTKDGAMVASKIELDDRFQNLGARMLREVAERVNEEAGDGTTTAVVLGHAIAREGLKAVTVGLDPMSVKRGIERATDAADAHIVGSSRAIETRSAVRNVALVSSNADGPVADMLADAFDSVGPDGAVTIQRSESLFTDLEVVEGMRFDSGYLSAHFVTDTERMVCELDRPRILLHDGKINNVQPLLPILEAVAREGTPLVIVADDVEGEALTTLVVNKLRGGFDLVAVKAPGFGDQRKAMIDDISALTGATIVRGELGVSLDALGIDDLGRGSRIRITKDSTVLVGPGGREDAVADRLARIRTEIGDVKSDHERVLLKQRLAALAGGVAVVRIGGLSEAEANERKERVEDAVSAVRAALAEGIVPGGGIALLDAVSAVAKLEPRNHDERAGIEAVRRALEAPLRQIAENAGLRAPWIVGKLHERTDRETGLDVRTGDMVNLIEAGVIDPTRVVRAALRSAGSIGSLLVTTEAMIVEHVEPGSAFGTAAA</sequence>
<protein>
    <recommendedName>
        <fullName evidence="7">60 kDa chaperonin</fullName>
    </recommendedName>
</protein>
<reference evidence="8 9" key="1">
    <citation type="submission" date="2016-10" db="EMBL/GenBank/DDBJ databases">
        <authorList>
            <person name="Varghese N."/>
            <person name="Submissions S."/>
        </authorList>
    </citation>
    <scope>NUCLEOTIDE SEQUENCE [LARGE SCALE GENOMIC DNA]</scope>
    <source>
        <strain evidence="8 9">DSM 18839</strain>
    </source>
</reference>
<dbReference type="NCBIfam" id="NF009489">
    <property type="entry name" value="PRK12851.1"/>
    <property type="match status" value="1"/>
</dbReference>
<dbReference type="InterPro" id="IPR027413">
    <property type="entry name" value="GROEL-like_equatorial_sf"/>
</dbReference>
<keyword evidence="2" id="KW-0547">Nucleotide-binding</keyword>
<dbReference type="CDD" id="cd03344">
    <property type="entry name" value="GroEL"/>
    <property type="match status" value="1"/>
</dbReference>
<proteinExistence type="inferred from homology"/>
<dbReference type="SUPFAM" id="SSF48592">
    <property type="entry name" value="GroEL equatorial domain-like"/>
    <property type="match status" value="1"/>
</dbReference>
<dbReference type="SUPFAM" id="SSF52029">
    <property type="entry name" value="GroEL apical domain-like"/>
    <property type="match status" value="1"/>
</dbReference>
<name>A0A8G2F5V2_9PROT</name>
<evidence type="ECO:0000256" key="3">
    <source>
        <dbReference type="ARBA" id="ARBA00022840"/>
    </source>
</evidence>
<evidence type="ECO:0000313" key="8">
    <source>
        <dbReference type="EMBL" id="SDG59362.1"/>
    </source>
</evidence>
<dbReference type="Gene3D" id="1.10.560.10">
    <property type="entry name" value="GroEL-like equatorial domain"/>
    <property type="match status" value="1"/>
</dbReference>
<dbReference type="FunFam" id="3.50.7.10:FF:000001">
    <property type="entry name" value="60 kDa chaperonin"/>
    <property type="match status" value="1"/>
</dbReference>
<comment type="similarity">
    <text evidence="1 6">Belongs to the chaperonin (HSP60) family.</text>
</comment>
<dbReference type="OrthoDB" id="9766614at2"/>
<dbReference type="InterPro" id="IPR002423">
    <property type="entry name" value="Cpn60/GroEL/TCP-1"/>
</dbReference>
<dbReference type="NCBIfam" id="NF009487">
    <property type="entry name" value="PRK12849.1"/>
    <property type="match status" value="1"/>
</dbReference>
<dbReference type="PANTHER" id="PTHR45633">
    <property type="entry name" value="60 KDA HEAT SHOCK PROTEIN, MITOCHONDRIAL"/>
    <property type="match status" value="1"/>
</dbReference>
<evidence type="ECO:0000256" key="7">
    <source>
        <dbReference type="RuleBase" id="RU000419"/>
    </source>
</evidence>
<keyword evidence="5" id="KW-0413">Isomerase</keyword>
<dbReference type="NCBIfam" id="NF000592">
    <property type="entry name" value="PRK00013.1"/>
    <property type="match status" value="1"/>
</dbReference>
<dbReference type="NCBIfam" id="TIGR02348">
    <property type="entry name" value="GroEL"/>
    <property type="match status" value="1"/>
</dbReference>
<comment type="subunit">
    <text evidence="7">Forms a cylinder of 14 subunits composed of two heptameric rings stacked back-to-back. Interacts with the co-chaperonin GroES.</text>
</comment>
<dbReference type="GO" id="GO:0140662">
    <property type="term" value="F:ATP-dependent protein folding chaperone"/>
    <property type="evidence" value="ECO:0007669"/>
    <property type="project" value="InterPro"/>
</dbReference>
<evidence type="ECO:0000256" key="4">
    <source>
        <dbReference type="ARBA" id="ARBA00023186"/>
    </source>
</evidence>
<dbReference type="Gene3D" id="3.30.260.10">
    <property type="entry name" value="TCP-1-like chaperonin intermediate domain"/>
    <property type="match status" value="1"/>
</dbReference>
<keyword evidence="4" id="KW-0143">Chaperone</keyword>
<dbReference type="PRINTS" id="PR00298">
    <property type="entry name" value="CHAPERONIN60"/>
</dbReference>
<dbReference type="InterPro" id="IPR027409">
    <property type="entry name" value="GroEL-like_apical_dom_sf"/>
</dbReference>
<evidence type="ECO:0000313" key="9">
    <source>
        <dbReference type="Proteomes" id="UP000198615"/>
    </source>
</evidence>
<dbReference type="EMBL" id="FNBW01000029">
    <property type="protein sequence ID" value="SDG59362.1"/>
    <property type="molecule type" value="Genomic_DNA"/>
</dbReference>
<dbReference type="SMR" id="A0A8G2F5V2"/>
<dbReference type="Proteomes" id="UP000198615">
    <property type="component" value="Unassembled WGS sequence"/>
</dbReference>
<dbReference type="Pfam" id="PF00118">
    <property type="entry name" value="Cpn60_TCP1"/>
    <property type="match status" value="1"/>
</dbReference>
<dbReference type="SUPFAM" id="SSF54849">
    <property type="entry name" value="GroEL-intermediate domain like"/>
    <property type="match status" value="1"/>
</dbReference>
<dbReference type="NCBIfam" id="NF009488">
    <property type="entry name" value="PRK12850.1"/>
    <property type="match status" value="1"/>
</dbReference>
<accession>A0A8G2F5V2</accession>
<evidence type="ECO:0000256" key="1">
    <source>
        <dbReference type="ARBA" id="ARBA00006607"/>
    </source>
</evidence>
<gene>
    <name evidence="8" type="ORF">SAMN05660686_04963</name>
</gene>
<evidence type="ECO:0000256" key="5">
    <source>
        <dbReference type="ARBA" id="ARBA00023235"/>
    </source>
</evidence>
<evidence type="ECO:0000256" key="6">
    <source>
        <dbReference type="RuleBase" id="RU000418"/>
    </source>
</evidence>
<dbReference type="GO" id="GO:0042026">
    <property type="term" value="P:protein refolding"/>
    <property type="evidence" value="ECO:0007669"/>
    <property type="project" value="InterPro"/>
</dbReference>
<dbReference type="InterPro" id="IPR027410">
    <property type="entry name" value="TCP-1-like_intermed_sf"/>
</dbReference>
<comment type="caution">
    <text evidence="8">The sequence shown here is derived from an EMBL/GenBank/DDBJ whole genome shotgun (WGS) entry which is preliminary data.</text>
</comment>
<dbReference type="GO" id="GO:0005524">
    <property type="term" value="F:ATP binding"/>
    <property type="evidence" value="ECO:0007669"/>
    <property type="project" value="UniProtKB-KW"/>
</dbReference>
<dbReference type="AlphaFoldDB" id="A0A8G2F5V2"/>
<keyword evidence="9" id="KW-1185">Reference proteome</keyword>